<proteinExistence type="predicted"/>
<dbReference type="Proteomes" id="UP000509667">
    <property type="component" value="Chromosome"/>
</dbReference>
<dbReference type="AlphaFoldDB" id="A0A7D5P3F8"/>
<protein>
    <submittedName>
        <fullName evidence="3">Uncharacterized protein</fullName>
    </submittedName>
</protein>
<keyword evidence="2" id="KW-0812">Transmembrane</keyword>
<sequence length="234" mass="26274">MDRDDIELFVAILGTVGTFILVYLNLDSSDTSNLTSWIPSIFSGWVGTALIIVFILYILWYILKFIGGESGGMFEDAEADVGLRELDSIEGCIERQGVAWKGTAHLNRGDITNIEVPFDPICPNCQTGFIDTTDDPSLQEQRQNPSYSPEAQSTPVFACPNDNCGHTVERDAEQYDAAKRLFEREVKQITESRDKDYSLRALILNIDGPVTPKKVWEEYAEVVDNEYVSTNCFH</sequence>
<evidence type="ECO:0000256" key="1">
    <source>
        <dbReference type="SAM" id="MobiDB-lite"/>
    </source>
</evidence>
<dbReference type="OrthoDB" id="351036at2157"/>
<keyword evidence="2" id="KW-0472">Membrane</keyword>
<reference evidence="3 4" key="1">
    <citation type="submission" date="2020-07" db="EMBL/GenBank/DDBJ databases">
        <title>Halosimplex pelagicum sp. nov. and Halosimplex rubrum sp. nov., isolated from salted brown alga Laminaria, and emended description of the genus Halosimplex.</title>
        <authorList>
            <person name="Cui H."/>
        </authorList>
    </citation>
    <scope>NUCLEOTIDE SEQUENCE [LARGE SCALE GENOMIC DNA]</scope>
    <source>
        <strain evidence="3 4">R27</strain>
    </source>
</reference>
<feature type="region of interest" description="Disordered" evidence="1">
    <location>
        <begin position="132"/>
        <end position="153"/>
    </location>
</feature>
<keyword evidence="2" id="KW-1133">Transmembrane helix</keyword>
<keyword evidence="4" id="KW-1185">Reference proteome</keyword>
<feature type="transmembrane region" description="Helical" evidence="2">
    <location>
        <begin position="38"/>
        <end position="63"/>
    </location>
</feature>
<dbReference type="RefSeq" id="WP_179908083.1">
    <property type="nucleotide sequence ID" value="NZ_CP058910.1"/>
</dbReference>
<feature type="transmembrane region" description="Helical" evidence="2">
    <location>
        <begin position="7"/>
        <end position="26"/>
    </location>
</feature>
<dbReference type="GeneID" id="56078792"/>
<accession>A0A7D5P3F8</accession>
<dbReference type="KEGG" id="hrr:HZS55_12975"/>
<evidence type="ECO:0000313" key="3">
    <source>
        <dbReference type="EMBL" id="QLH78161.1"/>
    </source>
</evidence>
<name>A0A7D5P3F8_9EURY</name>
<organism evidence="3 4">
    <name type="scientific">Halosimplex rubrum</name>
    <dbReference type="NCBI Taxonomy" id="869889"/>
    <lineage>
        <taxon>Archaea</taxon>
        <taxon>Methanobacteriati</taxon>
        <taxon>Methanobacteriota</taxon>
        <taxon>Stenosarchaea group</taxon>
        <taxon>Halobacteria</taxon>
        <taxon>Halobacteriales</taxon>
        <taxon>Haloarculaceae</taxon>
        <taxon>Halosimplex</taxon>
    </lineage>
</organism>
<evidence type="ECO:0000256" key="2">
    <source>
        <dbReference type="SAM" id="Phobius"/>
    </source>
</evidence>
<evidence type="ECO:0000313" key="4">
    <source>
        <dbReference type="Proteomes" id="UP000509667"/>
    </source>
</evidence>
<dbReference type="EMBL" id="CP058910">
    <property type="protein sequence ID" value="QLH78161.1"/>
    <property type="molecule type" value="Genomic_DNA"/>
</dbReference>
<gene>
    <name evidence="3" type="ORF">HZS55_12975</name>
</gene>